<organism evidence="1 2">
    <name type="scientific">Araneus ventricosus</name>
    <name type="common">Orbweaver spider</name>
    <name type="synonym">Epeira ventricosa</name>
    <dbReference type="NCBI Taxonomy" id="182803"/>
    <lineage>
        <taxon>Eukaryota</taxon>
        <taxon>Metazoa</taxon>
        <taxon>Ecdysozoa</taxon>
        <taxon>Arthropoda</taxon>
        <taxon>Chelicerata</taxon>
        <taxon>Arachnida</taxon>
        <taxon>Araneae</taxon>
        <taxon>Araneomorphae</taxon>
        <taxon>Entelegynae</taxon>
        <taxon>Araneoidea</taxon>
        <taxon>Araneidae</taxon>
        <taxon>Araneus</taxon>
    </lineage>
</organism>
<gene>
    <name evidence="1" type="ORF">AVEN_219987_1</name>
</gene>
<evidence type="ECO:0000313" key="2">
    <source>
        <dbReference type="Proteomes" id="UP000499080"/>
    </source>
</evidence>
<sequence length="106" mass="12576">METTSCLVKWLGARVQWFKRCWQRGHARESRAFDLRNFVLGPNYLMGHDVSINALFQSCTVRNLDEWCNSQVWLVSENGYRFITSFGQKMTTIKRRHLSNISKFRL</sequence>
<name>A0A4Y2WGV3_ARAVE</name>
<dbReference type="AlphaFoldDB" id="A0A4Y2WGV3"/>
<proteinExistence type="predicted"/>
<evidence type="ECO:0000313" key="1">
    <source>
        <dbReference type="EMBL" id="GBO36211.1"/>
    </source>
</evidence>
<protein>
    <submittedName>
        <fullName evidence="1">Uncharacterized protein</fullName>
    </submittedName>
</protein>
<keyword evidence="2" id="KW-1185">Reference proteome</keyword>
<reference evidence="1 2" key="1">
    <citation type="journal article" date="2019" name="Sci. Rep.">
        <title>Orb-weaving spider Araneus ventricosus genome elucidates the spidroin gene catalogue.</title>
        <authorList>
            <person name="Kono N."/>
            <person name="Nakamura H."/>
            <person name="Ohtoshi R."/>
            <person name="Moran D.A.P."/>
            <person name="Shinohara A."/>
            <person name="Yoshida Y."/>
            <person name="Fujiwara M."/>
            <person name="Mori M."/>
            <person name="Tomita M."/>
            <person name="Arakawa K."/>
        </authorList>
    </citation>
    <scope>NUCLEOTIDE SEQUENCE [LARGE SCALE GENOMIC DNA]</scope>
</reference>
<accession>A0A4Y2WGV3</accession>
<dbReference type="EMBL" id="BGPR01060347">
    <property type="protein sequence ID" value="GBO36211.1"/>
    <property type="molecule type" value="Genomic_DNA"/>
</dbReference>
<comment type="caution">
    <text evidence="1">The sequence shown here is derived from an EMBL/GenBank/DDBJ whole genome shotgun (WGS) entry which is preliminary data.</text>
</comment>
<dbReference type="Proteomes" id="UP000499080">
    <property type="component" value="Unassembled WGS sequence"/>
</dbReference>